<comment type="subunit">
    <text evidence="6 12">Homodimer.</text>
</comment>
<dbReference type="UniPathway" id="UPA00588">
    <property type="reaction ID" value="UER00646"/>
</dbReference>
<dbReference type="CDD" id="cd06223">
    <property type="entry name" value="PRTases_typeI"/>
    <property type="match status" value="1"/>
</dbReference>
<dbReference type="Pfam" id="PF00156">
    <property type="entry name" value="Pribosyltran"/>
    <property type="match status" value="1"/>
</dbReference>
<evidence type="ECO:0000256" key="12">
    <source>
        <dbReference type="HAMAP-Rule" id="MF_00004"/>
    </source>
</evidence>
<dbReference type="NCBIfam" id="NF002636">
    <property type="entry name" value="PRK02304.1-5"/>
    <property type="match status" value="1"/>
</dbReference>
<comment type="subcellular location">
    <subcellularLocation>
        <location evidence="3 12">Cytoplasm</location>
    </subcellularLocation>
</comment>
<keyword evidence="16" id="KW-1185">Reference proteome</keyword>
<evidence type="ECO:0000256" key="9">
    <source>
        <dbReference type="ARBA" id="ARBA00022676"/>
    </source>
</evidence>
<dbReference type="PANTHER" id="PTHR32315">
    <property type="entry name" value="ADENINE PHOSPHORIBOSYLTRANSFERASE"/>
    <property type="match status" value="1"/>
</dbReference>
<dbReference type="GO" id="GO:0005737">
    <property type="term" value="C:cytoplasm"/>
    <property type="evidence" value="ECO:0007669"/>
    <property type="project" value="UniProtKB-SubCell"/>
</dbReference>
<evidence type="ECO:0000313" key="15">
    <source>
        <dbReference type="EMBL" id="SMY12167.1"/>
    </source>
</evidence>
<accession>A0A2H1L5H8</accession>
<feature type="domain" description="Phosphoribosyltransferase" evidence="14">
    <location>
        <begin position="80"/>
        <end position="179"/>
    </location>
</feature>
<dbReference type="EC" id="2.4.2.7" evidence="7 12"/>
<dbReference type="GO" id="GO:0006166">
    <property type="term" value="P:purine ribonucleoside salvage"/>
    <property type="evidence" value="ECO:0007669"/>
    <property type="project" value="UniProtKB-KW"/>
</dbReference>
<dbReference type="SUPFAM" id="SSF53271">
    <property type="entry name" value="PRTase-like"/>
    <property type="match status" value="1"/>
</dbReference>
<protein>
    <recommendedName>
        <fullName evidence="7 12">Adenine phosphoribosyltransferase</fullName>
        <shortName evidence="12">APRT</shortName>
        <ecNumber evidence="7 12">2.4.2.7</ecNumber>
    </recommendedName>
</protein>
<dbReference type="GO" id="GO:0002055">
    <property type="term" value="F:adenine binding"/>
    <property type="evidence" value="ECO:0007669"/>
    <property type="project" value="TreeGrafter"/>
</dbReference>
<evidence type="ECO:0000256" key="8">
    <source>
        <dbReference type="ARBA" id="ARBA00022490"/>
    </source>
</evidence>
<evidence type="ECO:0000256" key="13">
    <source>
        <dbReference type="SAM" id="MobiDB-lite"/>
    </source>
</evidence>
<keyword evidence="8 12" id="KW-0963">Cytoplasm</keyword>
<keyword evidence="11 12" id="KW-0660">Purine salvage</keyword>
<evidence type="ECO:0000256" key="11">
    <source>
        <dbReference type="ARBA" id="ARBA00022726"/>
    </source>
</evidence>
<evidence type="ECO:0000256" key="2">
    <source>
        <dbReference type="ARBA" id="ARBA00003968"/>
    </source>
</evidence>
<dbReference type="GO" id="GO:0016208">
    <property type="term" value="F:AMP binding"/>
    <property type="evidence" value="ECO:0007669"/>
    <property type="project" value="TreeGrafter"/>
</dbReference>
<evidence type="ECO:0000313" key="16">
    <source>
        <dbReference type="Proteomes" id="UP000234462"/>
    </source>
</evidence>
<evidence type="ECO:0000256" key="3">
    <source>
        <dbReference type="ARBA" id="ARBA00004496"/>
    </source>
</evidence>
<comment type="catalytic activity">
    <reaction evidence="1 12">
        <text>AMP + diphosphate = 5-phospho-alpha-D-ribose 1-diphosphate + adenine</text>
        <dbReference type="Rhea" id="RHEA:16609"/>
        <dbReference type="ChEBI" id="CHEBI:16708"/>
        <dbReference type="ChEBI" id="CHEBI:33019"/>
        <dbReference type="ChEBI" id="CHEBI:58017"/>
        <dbReference type="ChEBI" id="CHEBI:456215"/>
        <dbReference type="EC" id="2.4.2.7"/>
    </reaction>
</comment>
<evidence type="ECO:0000256" key="1">
    <source>
        <dbReference type="ARBA" id="ARBA00000868"/>
    </source>
</evidence>
<keyword evidence="9 12" id="KW-0328">Glycosyltransferase</keyword>
<organism evidence="15 16">
    <name type="scientific">Brevibacterium jeotgali</name>
    <dbReference type="NCBI Taxonomy" id="1262550"/>
    <lineage>
        <taxon>Bacteria</taxon>
        <taxon>Bacillati</taxon>
        <taxon>Actinomycetota</taxon>
        <taxon>Actinomycetes</taxon>
        <taxon>Micrococcales</taxon>
        <taxon>Brevibacteriaceae</taxon>
        <taxon>Brevibacterium</taxon>
    </lineage>
</organism>
<evidence type="ECO:0000256" key="7">
    <source>
        <dbReference type="ARBA" id="ARBA00011893"/>
    </source>
</evidence>
<dbReference type="InterPro" id="IPR000836">
    <property type="entry name" value="PRTase_dom"/>
</dbReference>
<dbReference type="GO" id="GO:0003999">
    <property type="term" value="F:adenine phosphoribosyltransferase activity"/>
    <property type="evidence" value="ECO:0007669"/>
    <property type="project" value="UniProtKB-UniRule"/>
</dbReference>
<gene>
    <name evidence="12" type="primary">apt</name>
    <name evidence="15" type="ORF">BJEO58_01761</name>
</gene>
<comment type="similarity">
    <text evidence="5 12">Belongs to the purine/pyrimidine phosphoribosyltransferase family.</text>
</comment>
<comment type="function">
    <text evidence="2 12">Catalyzes a salvage reaction resulting in the formation of AMP, that is energically less costly than de novo synthesis.</text>
</comment>
<dbReference type="HAMAP" id="MF_00004">
    <property type="entry name" value="Aden_phosphoribosyltr"/>
    <property type="match status" value="1"/>
</dbReference>
<feature type="region of interest" description="Disordered" evidence="13">
    <location>
        <begin position="1"/>
        <end position="27"/>
    </location>
</feature>
<dbReference type="PANTHER" id="PTHR32315:SF3">
    <property type="entry name" value="ADENINE PHOSPHORIBOSYLTRANSFERASE"/>
    <property type="match status" value="1"/>
</dbReference>
<dbReference type="Gene3D" id="3.40.50.2020">
    <property type="match status" value="1"/>
</dbReference>
<evidence type="ECO:0000256" key="5">
    <source>
        <dbReference type="ARBA" id="ARBA00008391"/>
    </source>
</evidence>
<dbReference type="InterPro" id="IPR050054">
    <property type="entry name" value="UPRTase/APRTase"/>
</dbReference>
<dbReference type="InterPro" id="IPR029057">
    <property type="entry name" value="PRTase-like"/>
</dbReference>
<comment type="pathway">
    <text evidence="4 12">Purine metabolism; AMP biosynthesis via salvage pathway; AMP from adenine: step 1/1.</text>
</comment>
<dbReference type="InterPro" id="IPR005764">
    <property type="entry name" value="Ade_phspho_trans"/>
</dbReference>
<evidence type="ECO:0000259" key="14">
    <source>
        <dbReference type="Pfam" id="PF00156"/>
    </source>
</evidence>
<dbReference type="GO" id="GO:0044209">
    <property type="term" value="P:AMP salvage"/>
    <property type="evidence" value="ECO:0007669"/>
    <property type="project" value="UniProtKB-UniRule"/>
</dbReference>
<dbReference type="GO" id="GO:0006168">
    <property type="term" value="P:adenine salvage"/>
    <property type="evidence" value="ECO:0007669"/>
    <property type="project" value="InterPro"/>
</dbReference>
<evidence type="ECO:0000256" key="6">
    <source>
        <dbReference type="ARBA" id="ARBA00011738"/>
    </source>
</evidence>
<evidence type="ECO:0000256" key="4">
    <source>
        <dbReference type="ARBA" id="ARBA00004659"/>
    </source>
</evidence>
<sequence>MTPTDHPQTPFSPQPPGLATQHGDSAGLQRASALISTTPDFPTPGVLFRDVTPLLADPRAYRDVLDAMAEPFCADGDAPGFDLVAGIEARGFVMAGGLAAAAGTGVLPIRKAGKLPNPQVTVEYGLEYAEAAIESSGDLTGARVLLVDDVLATGGTLRAARTVVQRLGGTVVGSAVILELEELKGRTLVPGCHAVFTV</sequence>
<proteinExistence type="inferred from homology"/>
<keyword evidence="10 12" id="KW-0808">Transferase</keyword>
<dbReference type="FunFam" id="3.40.50.2020:FF:000004">
    <property type="entry name" value="Adenine phosphoribosyltransferase"/>
    <property type="match status" value="1"/>
</dbReference>
<dbReference type="EMBL" id="FXZM01000007">
    <property type="protein sequence ID" value="SMY12167.1"/>
    <property type="molecule type" value="Genomic_DNA"/>
</dbReference>
<dbReference type="AlphaFoldDB" id="A0A2H1L5H8"/>
<reference evidence="16" key="1">
    <citation type="submission" date="2017-03" db="EMBL/GenBank/DDBJ databases">
        <authorList>
            <person name="Monnet C."/>
        </authorList>
    </citation>
    <scope>NUCLEOTIDE SEQUENCE [LARGE SCALE GENOMIC DNA]</scope>
    <source>
        <strain evidence="16">SJ5-8</strain>
    </source>
</reference>
<name>A0A2H1L5H8_9MICO</name>
<dbReference type="Proteomes" id="UP000234462">
    <property type="component" value="Unassembled WGS sequence"/>
</dbReference>
<evidence type="ECO:0000256" key="10">
    <source>
        <dbReference type="ARBA" id="ARBA00022679"/>
    </source>
</evidence>